<evidence type="ECO:0000313" key="2">
    <source>
        <dbReference type="Proteomes" id="UP000252107"/>
    </source>
</evidence>
<evidence type="ECO:0008006" key="3">
    <source>
        <dbReference type="Google" id="ProtNLM"/>
    </source>
</evidence>
<dbReference type="PANTHER" id="PTHR30632:SF0">
    <property type="entry name" value="SULFATE-BINDING PROTEIN"/>
    <property type="match status" value="1"/>
</dbReference>
<reference evidence="1" key="1">
    <citation type="submission" date="2016-04" db="EMBL/GenBank/DDBJ databases">
        <authorList>
            <person name="Tabuchi Yagui T.R."/>
        </authorList>
    </citation>
    <scope>NUCLEOTIDE SEQUENCE [LARGE SCALE GENOMIC DNA]</scope>
    <source>
        <strain evidence="1">NIES-26</strain>
    </source>
</reference>
<dbReference type="GO" id="GO:0030973">
    <property type="term" value="F:molybdate ion binding"/>
    <property type="evidence" value="ECO:0007669"/>
    <property type="project" value="TreeGrafter"/>
</dbReference>
<dbReference type="Pfam" id="PF13531">
    <property type="entry name" value="SBP_bac_11"/>
    <property type="match status" value="1"/>
</dbReference>
<name>A0A367S0V2_9NOSO</name>
<organism evidence="1 2">
    <name type="scientific">Nostoc minutum NIES-26</name>
    <dbReference type="NCBI Taxonomy" id="1844469"/>
    <lineage>
        <taxon>Bacteria</taxon>
        <taxon>Bacillati</taxon>
        <taxon>Cyanobacteriota</taxon>
        <taxon>Cyanophyceae</taxon>
        <taxon>Nostocales</taxon>
        <taxon>Nostocaceae</taxon>
        <taxon>Nostoc</taxon>
    </lineage>
</organism>
<dbReference type="InterPro" id="IPR013424">
    <property type="entry name" value="Ice-binding_C"/>
</dbReference>
<dbReference type="AlphaFoldDB" id="A0A367S0V2"/>
<proteinExistence type="predicted"/>
<dbReference type="NCBIfam" id="TIGR02595">
    <property type="entry name" value="PEP_CTERM"/>
    <property type="match status" value="1"/>
</dbReference>
<dbReference type="InterPro" id="IPR050682">
    <property type="entry name" value="ModA/WtpA"/>
</dbReference>
<dbReference type="GO" id="GO:0015689">
    <property type="term" value="P:molybdate ion transport"/>
    <property type="evidence" value="ECO:0007669"/>
    <property type="project" value="TreeGrafter"/>
</dbReference>
<evidence type="ECO:0000313" key="1">
    <source>
        <dbReference type="EMBL" id="RCJ41072.1"/>
    </source>
</evidence>
<dbReference type="EMBL" id="LXQD01000027">
    <property type="protein sequence ID" value="RCJ41072.1"/>
    <property type="molecule type" value="Genomic_DNA"/>
</dbReference>
<protein>
    <recommendedName>
        <fullName evidence="3">Molybdenum ABC transporter substrate-binding protein</fullName>
    </recommendedName>
</protein>
<accession>A0A367S0V2</accession>
<sequence>MPLANQTLAATFKEISPTKPDKVTLFGAGSLRGALSEVAKNFENVAGVTVETSFAFSGLQRERIENGQKADVFASADISNPLTLYQKGLSGPVINFTSNRLVAVTNSDSQLTTDNFLQQFLSNADKIGTFPPLSDPLGAYTQDVYRKADAILPGSLQNLNEKSVFFTQELVPPDKFTSGGLIAWGLQEAPLELKVDAFISYYTSALAALQISPNLKVVELPENLAIKADYGLTVLKDAGPKGQELADYILSSEGQKVLVKYGFSPLSVTPKSVPEPNIIGGVFLAVGIAFALKKKQVSAKK</sequence>
<keyword evidence="2" id="KW-1185">Reference proteome</keyword>
<dbReference type="SUPFAM" id="SSF53850">
    <property type="entry name" value="Periplasmic binding protein-like II"/>
    <property type="match status" value="1"/>
</dbReference>
<dbReference type="Proteomes" id="UP000252107">
    <property type="component" value="Unassembled WGS sequence"/>
</dbReference>
<dbReference type="Gene3D" id="3.40.190.10">
    <property type="entry name" value="Periplasmic binding protein-like II"/>
    <property type="match status" value="2"/>
</dbReference>
<comment type="caution">
    <text evidence="1">The sequence shown here is derived from an EMBL/GenBank/DDBJ whole genome shotgun (WGS) entry which is preliminary data.</text>
</comment>
<gene>
    <name evidence="1" type="ORF">A6770_36385</name>
</gene>
<dbReference type="PANTHER" id="PTHR30632">
    <property type="entry name" value="MOLYBDATE-BINDING PERIPLASMIC PROTEIN"/>
    <property type="match status" value="1"/>
</dbReference>